<dbReference type="SMART" id="SM00471">
    <property type="entry name" value="HDc"/>
    <property type="match status" value="1"/>
</dbReference>
<dbReference type="EMBL" id="CP158367">
    <property type="protein sequence ID" value="XBX74836.1"/>
    <property type="molecule type" value="Genomic_DNA"/>
</dbReference>
<protein>
    <submittedName>
        <fullName evidence="2">HD domain-containing protein</fullName>
    </submittedName>
</protein>
<gene>
    <name evidence="2" type="ORF">PRVXT_002896</name>
</gene>
<evidence type="ECO:0000313" key="2">
    <source>
        <dbReference type="EMBL" id="XBX74836.1"/>
    </source>
</evidence>
<dbReference type="Gene3D" id="1.10.3210.10">
    <property type="entry name" value="Hypothetical protein af1432"/>
    <property type="match status" value="1"/>
</dbReference>
<organism evidence="2">
    <name type="scientific">Proteinivorax tanatarense</name>
    <dbReference type="NCBI Taxonomy" id="1260629"/>
    <lineage>
        <taxon>Bacteria</taxon>
        <taxon>Bacillati</taxon>
        <taxon>Bacillota</taxon>
        <taxon>Clostridia</taxon>
        <taxon>Eubacteriales</taxon>
        <taxon>Proteinivoracaceae</taxon>
        <taxon>Proteinivorax</taxon>
    </lineage>
</organism>
<sequence>MNVCKAKEIAYENLREVKYKERETGYLFYHGERVANLAIKLTEKLGGLSSKHKDRLYLAAIFHDVAKGREPHNFTGAVLTKKLLKNVVSKNELEEIAKLIYYHNKRENRSLSLPAKVLQDADIIDHTGTLDVWLGMHYVVSEDLSPKRCINFFLGGKWNQMVEQQRQKLNYNISKNIYNRRVLYAERFFKKMAWEMGGNL</sequence>
<reference evidence="2" key="2">
    <citation type="submission" date="2024-06" db="EMBL/GenBank/DDBJ databases">
        <authorList>
            <person name="Petrova K.O."/>
            <person name="Toshchakov S.V."/>
            <person name="Boltjanskaja Y.V."/>
            <person name="Kevbrin V."/>
        </authorList>
    </citation>
    <scope>NUCLEOTIDE SEQUENCE</scope>
    <source>
        <strain evidence="2">Z-910T</strain>
    </source>
</reference>
<evidence type="ECO:0000259" key="1">
    <source>
        <dbReference type="PROSITE" id="PS51831"/>
    </source>
</evidence>
<dbReference type="RefSeq" id="WP_350343585.1">
    <property type="nucleotide sequence ID" value="NZ_CP158367.1"/>
</dbReference>
<dbReference type="SUPFAM" id="SSF109604">
    <property type="entry name" value="HD-domain/PDEase-like"/>
    <property type="match status" value="1"/>
</dbReference>
<name>A0AAU7VLS4_9FIRM</name>
<accession>A0AAU7VLS4</accession>
<dbReference type="PROSITE" id="PS51831">
    <property type="entry name" value="HD"/>
    <property type="match status" value="1"/>
</dbReference>
<dbReference type="AlphaFoldDB" id="A0AAU7VLS4"/>
<dbReference type="InterPro" id="IPR003607">
    <property type="entry name" value="HD/PDEase_dom"/>
</dbReference>
<dbReference type="CDD" id="cd00077">
    <property type="entry name" value="HDc"/>
    <property type="match status" value="1"/>
</dbReference>
<proteinExistence type="predicted"/>
<feature type="domain" description="HD" evidence="1">
    <location>
        <begin position="27"/>
        <end position="127"/>
    </location>
</feature>
<dbReference type="InterPro" id="IPR006674">
    <property type="entry name" value="HD_domain"/>
</dbReference>
<reference evidence="2" key="1">
    <citation type="journal article" date="2013" name="Extremophiles">
        <title>Proteinivorax tanatarense gen. nov., sp. nov., an anaerobic, haloalkaliphilic, proteolytic bacterium isolated from a decaying algal bloom, and proposal of Proteinivoraceae fam. nov.</title>
        <authorList>
            <person name="Kevbrin V."/>
            <person name="Boltyanskaya Y."/>
            <person name="Zhilina T."/>
            <person name="Kolganova T."/>
            <person name="Lavrentjeva E."/>
            <person name="Kuznetsov B."/>
        </authorList>
    </citation>
    <scope>NUCLEOTIDE SEQUENCE</scope>
    <source>
        <strain evidence="2">Z-910T</strain>
    </source>
</reference>
<dbReference type="Pfam" id="PF01966">
    <property type="entry name" value="HD"/>
    <property type="match status" value="1"/>
</dbReference>